<evidence type="ECO:0000256" key="7">
    <source>
        <dbReference type="PROSITE-ProRule" id="PRU01373"/>
    </source>
</evidence>
<dbReference type="GO" id="GO:0009252">
    <property type="term" value="P:peptidoglycan biosynthetic process"/>
    <property type="evidence" value="ECO:0007669"/>
    <property type="project" value="UniProtKB-UniPathway"/>
</dbReference>
<feature type="region of interest" description="Disordered" evidence="8">
    <location>
        <begin position="58"/>
        <end position="79"/>
    </location>
</feature>
<dbReference type="Proteomes" id="UP000596092">
    <property type="component" value="Chromosome"/>
</dbReference>
<sequence>MLFFLQLFSHRFCLDSRIYLYTVSCLLLVQFTGAPVFADPLEVPSSADALRVQMTSVEQKPESETAAMPSDTNNETAEAQQQLQLQLEQLYFETEDKIGGEPIYTAGYLLDLYRKNQFSLLWDNPKSIVQLLKAIHASADDGLTPEDYHLEALIRYGHDVAGGASVQKQVEYDLLLSDAMLLLAHHKRDGKVDPRKVEDKKNLEPATPRPWPADAYLTAIKGGTVQAVLDKFSPHHPSYLNLKKALHDYRQFAARSVWQQIPGGQSLKPGMTDPRVTLIRNRLAVTGELAGRSLDSTFFDHQLETAVKVFQTRHHLEPDGIIGKATLRAMNITAAERIDQIRANLERTRWVVNDLPHSSLIVDIAGFMLQYYHNNEMIWTSKVMVGRPYHQTPVFRSAVTYLVLNPTWTPTPDIVKNETVPSIINDPEYLAKQRLRVLDSSGNEIDPETIPWRQYYGKVLPYTLRQDPGRDNSLGLIKFLFPNPYHVYLHDTPSKFLFGRTQRAFSHGCIRVQNPMELARLMLANDPGNPTTVKKIDQILASGKTTTVILKQPLPVYLMYLTTNVQDGQVLFKPDLYNRDEGVVAALNAPPSPLSLTVQLPETKAGLSLSGQQVRTGKNVRYVQNESRKGAESSGQEAL</sequence>
<dbReference type="InterPro" id="IPR038063">
    <property type="entry name" value="Transpep_catalytic_dom"/>
</dbReference>
<feature type="active site" description="Nucleophile" evidence="7">
    <location>
        <position position="509"/>
    </location>
</feature>
<dbReference type="PANTHER" id="PTHR41533">
    <property type="entry name" value="L,D-TRANSPEPTIDASE HI_1667-RELATED"/>
    <property type="match status" value="1"/>
</dbReference>
<keyword evidence="3" id="KW-0808">Transferase</keyword>
<dbReference type="Gene3D" id="1.10.101.10">
    <property type="entry name" value="PGBD-like superfamily/PGBD"/>
    <property type="match status" value="1"/>
</dbReference>
<keyword evidence="4 7" id="KW-0133">Cell shape</keyword>
<dbReference type="KEGG" id="dog:HP555_04565"/>
<evidence type="ECO:0000313" key="10">
    <source>
        <dbReference type="EMBL" id="QQG65192.1"/>
    </source>
</evidence>
<dbReference type="AlphaFoldDB" id="A0A7T5VC93"/>
<feature type="domain" description="L,D-TPase catalytic" evidence="9">
    <location>
        <begin position="358"/>
        <end position="534"/>
    </location>
</feature>
<evidence type="ECO:0000313" key="11">
    <source>
        <dbReference type="Proteomes" id="UP000596092"/>
    </source>
</evidence>
<comment type="pathway">
    <text evidence="1 7">Cell wall biogenesis; peptidoglycan biosynthesis.</text>
</comment>
<dbReference type="InterPro" id="IPR002477">
    <property type="entry name" value="Peptidoglycan-bd-like"/>
</dbReference>
<keyword evidence="11" id="KW-1185">Reference proteome</keyword>
<dbReference type="Gene3D" id="2.40.440.10">
    <property type="entry name" value="L,D-transpeptidase catalytic domain-like"/>
    <property type="match status" value="1"/>
</dbReference>
<dbReference type="Pfam" id="PF01471">
    <property type="entry name" value="PG_binding_1"/>
    <property type="match status" value="1"/>
</dbReference>
<keyword evidence="5 7" id="KW-0573">Peptidoglycan synthesis</keyword>
<dbReference type="GO" id="GO:0071555">
    <property type="term" value="P:cell wall organization"/>
    <property type="evidence" value="ECO:0007669"/>
    <property type="project" value="UniProtKB-UniRule"/>
</dbReference>
<accession>A0A7T5VC93</accession>
<organism evidence="10 11">
    <name type="scientific">Desulfobulbus oligotrophicus</name>
    <dbReference type="NCBI Taxonomy" id="1909699"/>
    <lineage>
        <taxon>Bacteria</taxon>
        <taxon>Pseudomonadati</taxon>
        <taxon>Thermodesulfobacteriota</taxon>
        <taxon>Desulfobulbia</taxon>
        <taxon>Desulfobulbales</taxon>
        <taxon>Desulfobulbaceae</taxon>
        <taxon>Desulfobulbus</taxon>
    </lineage>
</organism>
<evidence type="ECO:0000256" key="5">
    <source>
        <dbReference type="ARBA" id="ARBA00022984"/>
    </source>
</evidence>
<dbReference type="UniPathway" id="UPA00219"/>
<dbReference type="InterPro" id="IPR005490">
    <property type="entry name" value="LD_TPept_cat_dom"/>
</dbReference>
<evidence type="ECO:0000259" key="9">
    <source>
        <dbReference type="PROSITE" id="PS52029"/>
    </source>
</evidence>
<evidence type="ECO:0000256" key="6">
    <source>
        <dbReference type="ARBA" id="ARBA00023316"/>
    </source>
</evidence>
<dbReference type="RefSeq" id="WP_199264012.1">
    <property type="nucleotide sequence ID" value="NZ_CP054140.1"/>
</dbReference>
<evidence type="ECO:0000256" key="1">
    <source>
        <dbReference type="ARBA" id="ARBA00004752"/>
    </source>
</evidence>
<evidence type="ECO:0000256" key="2">
    <source>
        <dbReference type="ARBA" id="ARBA00005992"/>
    </source>
</evidence>
<evidence type="ECO:0000256" key="3">
    <source>
        <dbReference type="ARBA" id="ARBA00022679"/>
    </source>
</evidence>
<protein>
    <submittedName>
        <fullName evidence="10">L,D-transpeptidase family protein</fullName>
    </submittedName>
</protein>
<dbReference type="InterPro" id="IPR036365">
    <property type="entry name" value="PGBD-like_sf"/>
</dbReference>
<dbReference type="InterPro" id="IPR045380">
    <property type="entry name" value="LD_TPept_scaffold_dom"/>
</dbReference>
<dbReference type="CDD" id="cd16913">
    <property type="entry name" value="YkuD_like"/>
    <property type="match status" value="1"/>
</dbReference>
<dbReference type="GO" id="GO:0016740">
    <property type="term" value="F:transferase activity"/>
    <property type="evidence" value="ECO:0007669"/>
    <property type="project" value="UniProtKB-KW"/>
</dbReference>
<dbReference type="Pfam" id="PF20142">
    <property type="entry name" value="Scaffold"/>
    <property type="match status" value="1"/>
</dbReference>
<evidence type="ECO:0000256" key="4">
    <source>
        <dbReference type="ARBA" id="ARBA00022960"/>
    </source>
</evidence>
<dbReference type="GO" id="GO:0008360">
    <property type="term" value="P:regulation of cell shape"/>
    <property type="evidence" value="ECO:0007669"/>
    <property type="project" value="UniProtKB-UniRule"/>
</dbReference>
<evidence type="ECO:0000256" key="8">
    <source>
        <dbReference type="SAM" id="MobiDB-lite"/>
    </source>
</evidence>
<comment type="similarity">
    <text evidence="2">Belongs to the YkuD family.</text>
</comment>
<name>A0A7T5VC93_9BACT</name>
<dbReference type="PROSITE" id="PS52029">
    <property type="entry name" value="LD_TPASE"/>
    <property type="match status" value="1"/>
</dbReference>
<dbReference type="PANTHER" id="PTHR41533:SF2">
    <property type="entry name" value="BLR7131 PROTEIN"/>
    <property type="match status" value="1"/>
</dbReference>
<gene>
    <name evidence="10" type="ORF">HP555_04565</name>
</gene>
<dbReference type="EMBL" id="CP054140">
    <property type="protein sequence ID" value="QQG65192.1"/>
    <property type="molecule type" value="Genomic_DNA"/>
</dbReference>
<proteinExistence type="inferred from homology"/>
<dbReference type="SUPFAM" id="SSF47090">
    <property type="entry name" value="PGBD-like"/>
    <property type="match status" value="1"/>
</dbReference>
<keyword evidence="6 7" id="KW-0961">Cell wall biogenesis/degradation</keyword>
<reference evidence="10 11" key="1">
    <citation type="submission" date="2020-05" db="EMBL/GenBank/DDBJ databases">
        <title>Complete genome of Desulfobulbus oligotrophicus.</title>
        <authorList>
            <person name="Podar M."/>
        </authorList>
    </citation>
    <scope>NUCLEOTIDE SEQUENCE [LARGE SCALE GENOMIC DNA]</scope>
    <source>
        <strain evidence="10 11">Prop6</strain>
    </source>
</reference>
<dbReference type="SUPFAM" id="SSF141523">
    <property type="entry name" value="L,D-transpeptidase catalytic domain-like"/>
    <property type="match status" value="1"/>
</dbReference>
<feature type="active site" description="Proton donor/acceptor" evidence="7">
    <location>
        <position position="490"/>
    </location>
</feature>
<dbReference type="InterPro" id="IPR036366">
    <property type="entry name" value="PGBDSf"/>
</dbReference>
<dbReference type="Pfam" id="PF03734">
    <property type="entry name" value="YkuD"/>
    <property type="match status" value="1"/>
</dbReference>
<dbReference type="GO" id="GO:0004180">
    <property type="term" value="F:carboxypeptidase activity"/>
    <property type="evidence" value="ECO:0007669"/>
    <property type="project" value="UniProtKB-ARBA"/>
</dbReference>
<dbReference type="InterPro" id="IPR052905">
    <property type="entry name" value="LD-transpeptidase_YkuD-like"/>
</dbReference>